<dbReference type="GO" id="GO:0004565">
    <property type="term" value="F:beta-galactosidase activity"/>
    <property type="evidence" value="ECO:0007669"/>
    <property type="project" value="UniProtKB-EC"/>
</dbReference>
<dbReference type="SUPFAM" id="SSF51445">
    <property type="entry name" value="(Trans)glycosidases"/>
    <property type="match status" value="1"/>
</dbReference>
<dbReference type="EC" id="3.2.1.23" evidence="5"/>
<dbReference type="SUPFAM" id="SSF49303">
    <property type="entry name" value="beta-Galactosidase/glucuronidase domain"/>
    <property type="match status" value="2"/>
</dbReference>
<dbReference type="InterPro" id="IPR050347">
    <property type="entry name" value="Bact_Beta-galactosidase"/>
</dbReference>
<dbReference type="InterPro" id="IPR006102">
    <property type="entry name" value="Ig-like_GH2"/>
</dbReference>
<evidence type="ECO:0000256" key="7">
    <source>
        <dbReference type="ARBA" id="ARBA00022837"/>
    </source>
</evidence>
<dbReference type="SMART" id="SM01038">
    <property type="entry name" value="Bgal_small_N"/>
    <property type="match status" value="1"/>
</dbReference>
<dbReference type="Gene3D" id="3.20.20.80">
    <property type="entry name" value="Glycosidases"/>
    <property type="match status" value="1"/>
</dbReference>
<dbReference type="InterPro" id="IPR023232">
    <property type="entry name" value="Glyco_hydro_2_AS"/>
</dbReference>
<keyword evidence="8" id="KW-0326">Glycosidase</keyword>
<dbReference type="PROSITE" id="PS00608">
    <property type="entry name" value="GLYCOSYL_HYDROL_F2_2"/>
    <property type="match status" value="1"/>
</dbReference>
<evidence type="ECO:0000256" key="5">
    <source>
        <dbReference type="ARBA" id="ARBA00012756"/>
    </source>
</evidence>
<organism evidence="12 13">
    <name type="scientific">Paramuribaculum intestinale</name>
    <dbReference type="NCBI Taxonomy" id="2094151"/>
    <lineage>
        <taxon>Bacteria</taxon>
        <taxon>Pseudomonadati</taxon>
        <taxon>Bacteroidota</taxon>
        <taxon>Bacteroidia</taxon>
        <taxon>Bacteroidales</taxon>
        <taxon>Muribaculaceae</taxon>
        <taxon>Paramuribaculum</taxon>
    </lineage>
</organism>
<comment type="cofactor">
    <cofactor evidence="2">
        <name>Ca(2+)</name>
        <dbReference type="ChEBI" id="CHEBI:29108"/>
    </cofactor>
</comment>
<reference evidence="13" key="1">
    <citation type="submission" date="2018-02" db="EMBL/GenBank/DDBJ databases">
        <authorList>
            <person name="Clavel T."/>
            <person name="Strowig T."/>
        </authorList>
    </citation>
    <scope>NUCLEOTIDE SEQUENCE [LARGE SCALE GENOMIC DNA]</scope>
    <source>
        <strain evidence="13">DSM 100764</strain>
    </source>
</reference>
<feature type="domain" description="Beta galactosidase small chain/" evidence="11">
    <location>
        <begin position="924"/>
        <end position="1181"/>
    </location>
</feature>
<dbReference type="Pfam" id="PF00703">
    <property type="entry name" value="Glyco_hydro_2"/>
    <property type="match status" value="1"/>
</dbReference>
<gene>
    <name evidence="12" type="ORF">C5O25_02410</name>
</gene>
<evidence type="ECO:0000256" key="1">
    <source>
        <dbReference type="ARBA" id="ARBA00001412"/>
    </source>
</evidence>
<dbReference type="Gene3D" id="2.80.10.50">
    <property type="match status" value="1"/>
</dbReference>
<keyword evidence="13" id="KW-1185">Reference proteome</keyword>
<dbReference type="InterPro" id="IPR036156">
    <property type="entry name" value="Beta-gal/glucu_dom_sf"/>
</dbReference>
<protein>
    <recommendedName>
        <fullName evidence="5">beta-galactosidase</fullName>
        <ecNumber evidence="5">3.2.1.23</ecNumber>
    </recommendedName>
    <alternativeName>
        <fullName evidence="9">Lactase</fullName>
    </alternativeName>
</protein>
<comment type="subunit">
    <text evidence="4">Monomer.</text>
</comment>
<evidence type="ECO:0000313" key="12">
    <source>
        <dbReference type="EMBL" id="PWB09117.1"/>
    </source>
</evidence>
<dbReference type="InterPro" id="IPR014718">
    <property type="entry name" value="GH-type_carb-bd"/>
</dbReference>
<dbReference type="GO" id="GO:0005990">
    <property type="term" value="P:lactose catabolic process"/>
    <property type="evidence" value="ECO:0007669"/>
    <property type="project" value="TreeGrafter"/>
</dbReference>
<dbReference type="SUPFAM" id="SSF74650">
    <property type="entry name" value="Galactose mutarotase-like"/>
    <property type="match status" value="1"/>
</dbReference>
<evidence type="ECO:0000256" key="4">
    <source>
        <dbReference type="ARBA" id="ARBA00011245"/>
    </source>
</evidence>
<dbReference type="InterPro" id="IPR006101">
    <property type="entry name" value="Glyco_hydro_2"/>
</dbReference>
<dbReference type="InterPro" id="IPR006104">
    <property type="entry name" value="Glyco_hydro_2_N"/>
</dbReference>
<dbReference type="InterPro" id="IPR004199">
    <property type="entry name" value="B-gal_small/dom_5"/>
</dbReference>
<dbReference type="GO" id="GO:0009341">
    <property type="term" value="C:beta-galactosidase complex"/>
    <property type="evidence" value="ECO:0007669"/>
    <property type="project" value="InterPro"/>
</dbReference>
<dbReference type="Pfam" id="PF02929">
    <property type="entry name" value="Bgal_small_N"/>
    <property type="match status" value="1"/>
</dbReference>
<dbReference type="InterPro" id="IPR017853">
    <property type="entry name" value="GH"/>
</dbReference>
<comment type="catalytic activity">
    <reaction evidence="1">
        <text>Hydrolysis of terminal non-reducing beta-D-galactose residues in beta-D-galactosides.</text>
        <dbReference type="EC" id="3.2.1.23"/>
    </reaction>
</comment>
<dbReference type="Gene3D" id="2.60.40.10">
    <property type="entry name" value="Immunoglobulins"/>
    <property type="match status" value="2"/>
</dbReference>
<dbReference type="InterPro" id="IPR011013">
    <property type="entry name" value="Gal_mutarotase_sf_dom"/>
</dbReference>
<dbReference type="InterPro" id="IPR008979">
    <property type="entry name" value="Galactose-bd-like_sf"/>
</dbReference>
<feature type="signal peptide" evidence="10">
    <location>
        <begin position="1"/>
        <end position="25"/>
    </location>
</feature>
<keyword evidence="10" id="KW-0732">Signal</keyword>
<dbReference type="PANTHER" id="PTHR46323:SF2">
    <property type="entry name" value="BETA-GALACTOSIDASE"/>
    <property type="match status" value="1"/>
</dbReference>
<evidence type="ECO:0000256" key="10">
    <source>
        <dbReference type="SAM" id="SignalP"/>
    </source>
</evidence>
<dbReference type="RefSeq" id="WP_107035138.1">
    <property type="nucleotide sequence ID" value="NZ_CAOXDM010000014.1"/>
</dbReference>
<dbReference type="Pfam" id="PF16353">
    <property type="entry name" value="LacZ_4"/>
    <property type="match status" value="1"/>
</dbReference>
<dbReference type="SUPFAM" id="SSF50370">
    <property type="entry name" value="Ricin B-like lectins"/>
    <property type="match status" value="1"/>
</dbReference>
<comment type="similarity">
    <text evidence="3">Belongs to the glycosyl hydrolase 2 family.</text>
</comment>
<comment type="caution">
    <text evidence="12">The sequence shown here is derived from an EMBL/GenBank/DDBJ whole genome shotgun (WGS) entry which is preliminary data.</text>
</comment>
<dbReference type="InterPro" id="IPR006103">
    <property type="entry name" value="Glyco_hydro_2_cat"/>
</dbReference>
<dbReference type="PANTHER" id="PTHR46323">
    <property type="entry name" value="BETA-GALACTOSIDASE"/>
    <property type="match status" value="1"/>
</dbReference>
<dbReference type="Gene3D" id="2.60.120.260">
    <property type="entry name" value="Galactose-binding domain-like"/>
    <property type="match status" value="1"/>
</dbReference>
<feature type="chain" id="PRO_5016172493" description="beta-galactosidase" evidence="10">
    <location>
        <begin position="26"/>
        <end position="1184"/>
    </location>
</feature>
<dbReference type="PRINTS" id="PR00132">
    <property type="entry name" value="GLHYDRLASE2"/>
</dbReference>
<dbReference type="Pfam" id="PF02837">
    <property type="entry name" value="Glyco_hydro_2_N"/>
    <property type="match status" value="1"/>
</dbReference>
<evidence type="ECO:0000256" key="6">
    <source>
        <dbReference type="ARBA" id="ARBA00022801"/>
    </source>
</evidence>
<dbReference type="InterPro" id="IPR035992">
    <property type="entry name" value="Ricin_B-like_lectins"/>
</dbReference>
<evidence type="ECO:0000256" key="3">
    <source>
        <dbReference type="ARBA" id="ARBA00007401"/>
    </source>
</evidence>
<evidence type="ECO:0000256" key="8">
    <source>
        <dbReference type="ARBA" id="ARBA00023295"/>
    </source>
</evidence>
<dbReference type="GO" id="GO:0030246">
    <property type="term" value="F:carbohydrate binding"/>
    <property type="evidence" value="ECO:0007669"/>
    <property type="project" value="InterPro"/>
</dbReference>
<accession>A0A2V1J2R6</accession>
<dbReference type="EMBL" id="PUBV01000003">
    <property type="protein sequence ID" value="PWB09117.1"/>
    <property type="molecule type" value="Genomic_DNA"/>
</dbReference>
<name>A0A2V1J2R6_9BACT</name>
<dbReference type="Proteomes" id="UP000244925">
    <property type="component" value="Unassembled WGS sequence"/>
</dbReference>
<evidence type="ECO:0000256" key="9">
    <source>
        <dbReference type="ARBA" id="ARBA00032230"/>
    </source>
</evidence>
<dbReference type="SUPFAM" id="SSF49785">
    <property type="entry name" value="Galactose-binding domain-like"/>
    <property type="match status" value="1"/>
</dbReference>
<evidence type="ECO:0000259" key="11">
    <source>
        <dbReference type="SMART" id="SM01038"/>
    </source>
</evidence>
<dbReference type="Gene3D" id="2.70.98.10">
    <property type="match status" value="1"/>
</dbReference>
<dbReference type="AlphaFoldDB" id="A0A2V1J2R6"/>
<keyword evidence="6" id="KW-0378">Hydrolase</keyword>
<dbReference type="InterPro" id="IPR013783">
    <property type="entry name" value="Ig-like_fold"/>
</dbReference>
<evidence type="ECO:0000313" key="13">
    <source>
        <dbReference type="Proteomes" id="UP000244925"/>
    </source>
</evidence>
<sequence length="1184" mass="132492">MAKPFFSTVLTALCLIIAAWLPAGAQQKVSFDKDKHYKIVLKSNTKYVIEETGPTTVALKENRPDTPQQLWSITGLSGSWRMINPASDLAIRAEGTILTLGVNNGSDESQLWTVDGATLIPTNQPDMAIATDRDGNLTLVKRASGKAAKFAFLPVDTKQQTAESDEERRKNFWENETIFEQNKEKGAATMMPYASEAAMLADKAYYATPWTEPVNDRYLSLNGTWKFNLVDNPSKRPLDFYNESFDTSAWDTIPVPSNWEMQGYDQPIYANVEYPHANTPPFINARKGFNDGGVNYGINPVGSYKRTFDIPADWSGRRTMLHFGGIYSAAFVWVNGKYVGYTQGANNDAEFDISHFLHPGQNDIAVQVFRWSDGSYLECQDMFRMSGIHRNVYLYNVPEASVRDHVITSRLSENYSKAHLEVKLDIDNRSNHKGIKEYVVKVTDPNGRQIAEKTILYNLTDTTGVTAAFDLADVALWNAEQPNLYTVSVIQRDGKNGKEEMAFSTKHGFRDIRIDGSLLYINGKRVMLKGVNRHDSDPLYGRAVRTESMLRDVTLMKQNNINTIRTSHYPNNARMYAMFDHYGLYAIDEADLEDHANQSISDMPSWIPAFVDRIDRMVLRDRNHPSVIMWSLGNEAGNGENFKWCYDAAATLDPTRPIHYEGTRADKPYGGSRFSDFYSKMYPGMKWMHENTSGLDKPMILCEYAHAMGNAIGNLSEYWEVMENSDATIGGCIWDWVDQAIYDPQEIKQGVYRLHTGYDYPGPHQGNFCSNGVIPATRQESAKLMEVRAAHSFVKIRMLSHNDREATVSIANRYAFRTLEGLDVGTSLLIDGHPRAIATKALPAVAPGDSTVITIPLGANISKIDAGKEILVDVKVTYHDSQSFADAGHEVARRQFIIAERAPLAENNSKGDKLNATLADATLHIANKLISATFDTNTGVMTSLDMNGISVIADRQGFTYDNHRWIENDRFTDTITGMAPNATVSYRAVGKNIEVTAVREGEKCSTDITYTFCPDGTMDMNVTFRPHSDNLRRAGLVCAINPSLDIVDYYAHGPYENYADRLDGAYVGRYSTTVADMVEPYVKPQSTGGREGLRELRLTDASGRGIEITTQGRVAFSILPYTDADLMRANHLWEMNARPYSVLHLDAWTRGVGNASCGADVDTLPIYRVPDKTMNYTLRFTPVK</sequence>
<dbReference type="Pfam" id="PF02836">
    <property type="entry name" value="Glyco_hydro_2_C"/>
    <property type="match status" value="1"/>
</dbReference>
<evidence type="ECO:0000256" key="2">
    <source>
        <dbReference type="ARBA" id="ARBA00001913"/>
    </source>
</evidence>
<dbReference type="InterPro" id="IPR032312">
    <property type="entry name" value="LacZ_4"/>
</dbReference>
<proteinExistence type="inferred from homology"/>
<keyword evidence="7" id="KW-0106">Calcium</keyword>